<dbReference type="GO" id="GO:0022857">
    <property type="term" value="F:transmembrane transporter activity"/>
    <property type="evidence" value="ECO:0007669"/>
    <property type="project" value="InterPro"/>
</dbReference>
<evidence type="ECO:0000256" key="5">
    <source>
        <dbReference type="ARBA" id="ARBA00022989"/>
    </source>
</evidence>
<dbReference type="PANTHER" id="PTHR43045">
    <property type="entry name" value="SHIKIMATE TRANSPORTER"/>
    <property type="match status" value="1"/>
</dbReference>
<keyword evidence="2" id="KW-0813">Transport</keyword>
<dbReference type="InterPro" id="IPR020846">
    <property type="entry name" value="MFS_dom"/>
</dbReference>
<dbReference type="InterPro" id="IPR005828">
    <property type="entry name" value="MFS_sugar_transport-like"/>
</dbReference>
<keyword evidence="6 8" id="KW-0472">Membrane</keyword>
<feature type="compositionally biased region" description="Low complexity" evidence="7">
    <location>
        <begin position="8"/>
        <end position="38"/>
    </location>
</feature>
<evidence type="ECO:0000313" key="10">
    <source>
        <dbReference type="EMBL" id="QHK20642.1"/>
    </source>
</evidence>
<evidence type="ECO:0000313" key="11">
    <source>
        <dbReference type="Proteomes" id="UP000464186"/>
    </source>
</evidence>
<organism evidence="10 11">
    <name type="scientific">Pseudarthrobacter psychrotolerans</name>
    <dbReference type="NCBI Taxonomy" id="2697569"/>
    <lineage>
        <taxon>Bacteria</taxon>
        <taxon>Bacillati</taxon>
        <taxon>Actinomycetota</taxon>
        <taxon>Actinomycetes</taxon>
        <taxon>Micrococcales</taxon>
        <taxon>Micrococcaceae</taxon>
        <taxon>Pseudarthrobacter</taxon>
    </lineage>
</organism>
<proteinExistence type="predicted"/>
<keyword evidence="3" id="KW-1003">Cell membrane</keyword>
<keyword evidence="4 8" id="KW-0812">Transmembrane</keyword>
<reference evidence="10 11" key="1">
    <citation type="submission" date="2020-01" db="EMBL/GenBank/DDBJ databases">
        <title>Pseudarthrobacter psychrotolerans sp. nov., isolated from antarctic soil.</title>
        <authorList>
            <person name="Shin Y."/>
            <person name="Park W."/>
        </authorList>
    </citation>
    <scope>NUCLEOTIDE SEQUENCE [LARGE SCALE GENOMIC DNA]</scope>
    <source>
        <strain evidence="10 11">YJ56</strain>
    </source>
</reference>
<feature type="domain" description="Major facilitator superfamily (MFS) profile" evidence="9">
    <location>
        <begin position="43"/>
        <end position="147"/>
    </location>
</feature>
<name>A0A6P1NSY6_9MICC</name>
<keyword evidence="11" id="KW-1185">Reference proteome</keyword>
<dbReference type="Pfam" id="PF00083">
    <property type="entry name" value="Sugar_tr"/>
    <property type="match status" value="1"/>
</dbReference>
<comment type="subcellular location">
    <subcellularLocation>
        <location evidence="1">Cell membrane</location>
        <topology evidence="1">Multi-pass membrane protein</topology>
    </subcellularLocation>
</comment>
<evidence type="ECO:0000256" key="1">
    <source>
        <dbReference type="ARBA" id="ARBA00004651"/>
    </source>
</evidence>
<sequence length="147" mass="15050">MTHPASRAASTPPAGQAPAGQSPAAPPSASSAPATGPSSPGKVVAAAFIGTALEWYDFFLFGTTAAIVFAPLFFPVNDPVASTVSAFLSFSAAFIARPVGALIFGHVGDKYGRRGALVATVMIMGPPPRSWGCCPPTRQRASWLPFC</sequence>
<evidence type="ECO:0000259" key="9">
    <source>
        <dbReference type="PROSITE" id="PS50850"/>
    </source>
</evidence>
<dbReference type="SUPFAM" id="SSF103473">
    <property type="entry name" value="MFS general substrate transporter"/>
    <property type="match status" value="1"/>
</dbReference>
<gene>
    <name evidence="10" type="ORF">GU243_13880</name>
</gene>
<protein>
    <submittedName>
        <fullName evidence="10">MFS transporter</fullName>
    </submittedName>
</protein>
<dbReference type="Gene3D" id="1.20.1250.20">
    <property type="entry name" value="MFS general substrate transporter like domains"/>
    <property type="match status" value="1"/>
</dbReference>
<evidence type="ECO:0000256" key="6">
    <source>
        <dbReference type="ARBA" id="ARBA00023136"/>
    </source>
</evidence>
<evidence type="ECO:0000256" key="8">
    <source>
        <dbReference type="SAM" id="Phobius"/>
    </source>
</evidence>
<dbReference type="EMBL" id="CP047898">
    <property type="protein sequence ID" value="QHK20642.1"/>
    <property type="molecule type" value="Genomic_DNA"/>
</dbReference>
<evidence type="ECO:0000256" key="4">
    <source>
        <dbReference type="ARBA" id="ARBA00022692"/>
    </source>
</evidence>
<dbReference type="KEGG" id="psey:GU243_13880"/>
<dbReference type="GO" id="GO:0005886">
    <property type="term" value="C:plasma membrane"/>
    <property type="evidence" value="ECO:0007669"/>
    <property type="project" value="UniProtKB-SubCell"/>
</dbReference>
<accession>A0A6P1NSY6</accession>
<evidence type="ECO:0000256" key="2">
    <source>
        <dbReference type="ARBA" id="ARBA00022448"/>
    </source>
</evidence>
<evidence type="ECO:0000256" key="7">
    <source>
        <dbReference type="SAM" id="MobiDB-lite"/>
    </source>
</evidence>
<dbReference type="Proteomes" id="UP000464186">
    <property type="component" value="Chromosome"/>
</dbReference>
<feature type="region of interest" description="Disordered" evidence="7">
    <location>
        <begin position="1"/>
        <end position="38"/>
    </location>
</feature>
<dbReference type="PROSITE" id="PS50850">
    <property type="entry name" value="MFS"/>
    <property type="match status" value="1"/>
</dbReference>
<dbReference type="InterPro" id="IPR036259">
    <property type="entry name" value="MFS_trans_sf"/>
</dbReference>
<evidence type="ECO:0000256" key="3">
    <source>
        <dbReference type="ARBA" id="ARBA00022475"/>
    </source>
</evidence>
<keyword evidence="5 8" id="KW-1133">Transmembrane helix</keyword>
<feature type="transmembrane region" description="Helical" evidence="8">
    <location>
        <begin position="80"/>
        <end position="104"/>
    </location>
</feature>
<feature type="transmembrane region" description="Helical" evidence="8">
    <location>
        <begin position="55"/>
        <end position="74"/>
    </location>
</feature>
<dbReference type="PANTHER" id="PTHR43045:SF1">
    <property type="entry name" value="SHIKIMATE TRANSPORTER"/>
    <property type="match status" value="1"/>
</dbReference>
<dbReference type="AlphaFoldDB" id="A0A6P1NSY6"/>